<accession>J0WUI3</accession>
<keyword evidence="2 14" id="KW-0575">Peroxidase</keyword>
<keyword evidence="11 14" id="KW-0106">Calcium</keyword>
<dbReference type="KEGG" id="adl:AURDEDRAFT_173267"/>
<dbReference type="AlphaFoldDB" id="J0WUI3"/>
<dbReference type="GO" id="GO:0000302">
    <property type="term" value="P:response to reactive oxygen species"/>
    <property type="evidence" value="ECO:0007669"/>
    <property type="project" value="TreeGrafter"/>
</dbReference>
<keyword evidence="18" id="KW-1185">Reference proteome</keyword>
<dbReference type="PROSITE" id="PS00435">
    <property type="entry name" value="PEROXIDASE_1"/>
    <property type="match status" value="1"/>
</dbReference>
<dbReference type="Gene3D" id="1.10.520.10">
    <property type="match status" value="1"/>
</dbReference>
<dbReference type="GO" id="GO:0034599">
    <property type="term" value="P:cellular response to oxidative stress"/>
    <property type="evidence" value="ECO:0007669"/>
    <property type="project" value="InterPro"/>
</dbReference>
<evidence type="ECO:0000256" key="5">
    <source>
        <dbReference type="ARBA" id="ARBA00022729"/>
    </source>
</evidence>
<evidence type="ECO:0000259" key="15">
    <source>
        <dbReference type="Pfam" id="PF00141"/>
    </source>
</evidence>
<dbReference type="InterPro" id="IPR044831">
    <property type="entry name" value="Ccp1-like"/>
</dbReference>
<evidence type="ECO:0000313" key="17">
    <source>
        <dbReference type="EMBL" id="EJD37601.1"/>
    </source>
</evidence>
<evidence type="ECO:0000256" key="2">
    <source>
        <dbReference type="ARBA" id="ARBA00022559"/>
    </source>
</evidence>
<proteinExistence type="inferred from homology"/>
<evidence type="ECO:0000256" key="13">
    <source>
        <dbReference type="PIRSR" id="PIRSR601621-4"/>
    </source>
</evidence>
<feature type="site" description="Transition state stabilizer" evidence="12">
    <location>
        <position position="64"/>
    </location>
</feature>
<feature type="binding site" evidence="11">
    <location>
        <position position="212"/>
    </location>
    <ligand>
        <name>Ca(2+)</name>
        <dbReference type="ChEBI" id="CHEBI:29108"/>
        <label>2</label>
    </ligand>
</feature>
<evidence type="ECO:0000256" key="3">
    <source>
        <dbReference type="ARBA" id="ARBA00022617"/>
    </source>
</evidence>
<keyword evidence="4 11" id="KW-0479">Metal-binding</keyword>
<feature type="disulfide bond" evidence="13">
    <location>
        <begin position="55"/>
        <end position="137"/>
    </location>
</feature>
<feature type="domain" description="Plant heme peroxidase family profile" evidence="15">
    <location>
        <begin position="59"/>
        <end position="273"/>
    </location>
</feature>
<evidence type="ECO:0000256" key="1">
    <source>
        <dbReference type="ARBA" id="ARBA00006089"/>
    </source>
</evidence>
<feature type="disulfide bond" evidence="13">
    <location>
        <begin position="267"/>
        <end position="333"/>
    </location>
</feature>
<keyword evidence="8 13" id="KW-1015">Disulfide bond</keyword>
<dbReference type="InParanoid" id="J0WUI3"/>
<keyword evidence="9" id="KW-0325">Glycoprotein</keyword>
<dbReference type="InterPro" id="IPR002016">
    <property type="entry name" value="Haem_peroxidase"/>
</dbReference>
<feature type="signal peptide" evidence="14">
    <location>
        <begin position="1"/>
        <end position="17"/>
    </location>
</feature>
<feature type="binding site" evidence="11">
    <location>
        <position position="214"/>
    </location>
    <ligand>
        <name>Ca(2+)</name>
        <dbReference type="ChEBI" id="CHEBI:29108"/>
        <label>2</label>
    </ligand>
</feature>
<feature type="chain" id="PRO_5006992445" description="Peroxidase" evidence="14">
    <location>
        <begin position="18"/>
        <end position="364"/>
    </location>
</feature>
<dbReference type="PANTHER" id="PTHR31356:SF66">
    <property type="entry name" value="CATALASE-PEROXIDASE"/>
    <property type="match status" value="1"/>
</dbReference>
<sequence>MLAAALATLALAGVTTARPAASVCADGVTTVNNPQCCFWANVRDRFINEIFLGVCQENVHSLVRIAFHDAIGFSLTDPSKGGGADGSIIMFGDTELNFHANEGIDFITAFLQPFADTVGVTYGDAIQFGAAVGLSLCPGAPTIPAFVGRPNATMAAPDLTVPEPFDDPDKIFARMADAGFTPVELIHLLASHSIADQAGVDPEPQVLGAPFDSTPFSFDSQVFLEVLFEGILFPGSGPNPGELMSPLPGEFRLQSDKRFSLHNETACAWQENALSQSAMASNFQTAFTKLSLLGHDQNSLLDCSELIAQAPPATASQGFFPAGKTMEDLEIGCDAEAFPTTLVTQAGQPTMIPPVDVQDIAFGN</sequence>
<name>J0WUI3_AURST</name>
<keyword evidence="6 14" id="KW-0560">Oxidoreductase</keyword>
<feature type="binding site" evidence="11">
    <location>
        <position position="219"/>
    </location>
    <ligand>
        <name>Ca(2+)</name>
        <dbReference type="ChEBI" id="CHEBI:29108"/>
        <label>2</label>
    </ligand>
</feature>
<dbReference type="EMBL" id="JH687837">
    <property type="protein sequence ID" value="EJD37601.1"/>
    <property type="molecule type" value="Genomic_DNA"/>
</dbReference>
<dbReference type="InterPro" id="IPR001621">
    <property type="entry name" value="Ligninase"/>
</dbReference>
<feature type="binding site" evidence="11">
    <location>
        <position position="83"/>
    </location>
    <ligand>
        <name>Ca(2+)</name>
        <dbReference type="ChEBI" id="CHEBI:29108"/>
        <label>1</label>
    </ligand>
</feature>
<dbReference type="PANTHER" id="PTHR31356">
    <property type="entry name" value="THYLAKOID LUMENAL 29 KDA PROTEIN, CHLOROPLASTIC-RELATED"/>
    <property type="match status" value="1"/>
</dbReference>
<feature type="active site" description="Proton acceptor" evidence="10">
    <location>
        <position position="68"/>
    </location>
</feature>
<protein>
    <recommendedName>
        <fullName evidence="14">Peroxidase</fullName>
        <ecNumber evidence="14">1.11.1.-</ecNumber>
    </recommendedName>
</protein>
<dbReference type="Pfam" id="PF11895">
    <property type="entry name" value="Peroxidase_ext"/>
    <property type="match status" value="1"/>
</dbReference>
<dbReference type="GO" id="GO:0042744">
    <property type="term" value="P:hydrogen peroxide catabolic process"/>
    <property type="evidence" value="ECO:0007669"/>
    <property type="project" value="TreeGrafter"/>
</dbReference>
<dbReference type="eggNOG" id="ENOG502QT8W">
    <property type="taxonomic scope" value="Eukaryota"/>
</dbReference>
<feature type="domain" description="Fungal ligninase C-terminal" evidence="16">
    <location>
        <begin position="279"/>
        <end position="353"/>
    </location>
</feature>
<dbReference type="GO" id="GO:0046872">
    <property type="term" value="F:metal ion binding"/>
    <property type="evidence" value="ECO:0007669"/>
    <property type="project" value="UniProtKB-UniRule"/>
</dbReference>
<keyword evidence="5 14" id="KW-0732">Signal</keyword>
<evidence type="ECO:0000256" key="6">
    <source>
        <dbReference type="ARBA" id="ARBA00023002"/>
    </source>
</evidence>
<dbReference type="Proteomes" id="UP000006514">
    <property type="component" value="Unassembled WGS sequence"/>
</dbReference>
<dbReference type="OMA" id="PEFHAND"/>
<feature type="binding site" evidence="11">
    <location>
        <position position="69"/>
    </location>
    <ligand>
        <name>Ca(2+)</name>
        <dbReference type="ChEBI" id="CHEBI:29108"/>
        <label>1</label>
    </ligand>
</feature>
<gene>
    <name evidence="17" type="primary">GP11</name>
    <name evidence="17" type="ORF">AURDEDRAFT_173267</name>
</gene>
<dbReference type="OrthoDB" id="2113341at2759"/>
<evidence type="ECO:0000259" key="16">
    <source>
        <dbReference type="Pfam" id="PF11895"/>
    </source>
</evidence>
<dbReference type="SUPFAM" id="SSF48113">
    <property type="entry name" value="Heme-dependent peroxidases"/>
    <property type="match status" value="1"/>
</dbReference>
<feature type="binding site" evidence="11">
    <location>
        <position position="85"/>
    </location>
    <ligand>
        <name>Ca(2+)</name>
        <dbReference type="ChEBI" id="CHEBI:29108"/>
        <label>1</label>
    </ligand>
</feature>
<evidence type="ECO:0000256" key="10">
    <source>
        <dbReference type="PIRSR" id="PIRSR601621-1"/>
    </source>
</evidence>
<feature type="binding site" description="axial binding residue" evidence="11">
    <location>
        <position position="192"/>
    </location>
    <ligand>
        <name>heme b</name>
        <dbReference type="ChEBI" id="CHEBI:60344"/>
    </ligand>
    <ligandPart>
        <name>Fe</name>
        <dbReference type="ChEBI" id="CHEBI:18248"/>
    </ligandPart>
</feature>
<comment type="cofactor">
    <cofactor evidence="11">
        <name>heme b</name>
        <dbReference type="ChEBI" id="CHEBI:60344"/>
    </cofactor>
    <text evidence="11">Binds 1 heme b (iron(II)-protoporphyrin IX) group per subunit.</text>
</comment>
<evidence type="ECO:0000256" key="9">
    <source>
        <dbReference type="ARBA" id="ARBA00023180"/>
    </source>
</evidence>
<keyword evidence="7 11" id="KW-0408">Iron</keyword>
<dbReference type="InterPro" id="IPR019793">
    <property type="entry name" value="Peroxidases_heam-ligand_BS"/>
</dbReference>
<dbReference type="PRINTS" id="PR00458">
    <property type="entry name" value="PEROXIDASE"/>
</dbReference>
<comment type="cofactor">
    <cofactor evidence="11 14">
        <name>Ca(2+)</name>
        <dbReference type="ChEBI" id="CHEBI:29108"/>
    </cofactor>
    <text evidence="11 14">Binds 2 calcium ions per subunit.</text>
</comment>
<dbReference type="EC" id="1.11.1.-" evidence="14"/>
<comment type="similarity">
    <text evidence="1 14">Belongs to the peroxidase family. Ligninase subfamily.</text>
</comment>
<dbReference type="Gene3D" id="1.10.420.10">
    <property type="entry name" value="Peroxidase, domain 2"/>
    <property type="match status" value="1"/>
</dbReference>
<dbReference type="InterPro" id="IPR010255">
    <property type="entry name" value="Haem_peroxidase_sf"/>
</dbReference>
<feature type="binding site" evidence="11">
    <location>
        <position position="193"/>
    </location>
    <ligand>
        <name>Ca(2+)</name>
        <dbReference type="ChEBI" id="CHEBI:29108"/>
        <label>2</label>
    </ligand>
</feature>
<dbReference type="GO" id="GO:0020037">
    <property type="term" value="F:heme binding"/>
    <property type="evidence" value="ECO:0007669"/>
    <property type="project" value="UniProtKB-UniRule"/>
</dbReference>
<evidence type="ECO:0000256" key="8">
    <source>
        <dbReference type="ARBA" id="ARBA00023157"/>
    </source>
</evidence>
<evidence type="ECO:0000256" key="14">
    <source>
        <dbReference type="RuleBase" id="RU363051"/>
    </source>
</evidence>
<evidence type="ECO:0000256" key="4">
    <source>
        <dbReference type="ARBA" id="ARBA00022723"/>
    </source>
</evidence>
<keyword evidence="3 11" id="KW-0349">Heme</keyword>
<evidence type="ECO:0000256" key="12">
    <source>
        <dbReference type="PIRSR" id="PIRSR601621-3"/>
    </source>
</evidence>
<organism evidence="17 18">
    <name type="scientific">Auricularia subglabra (strain TFB-10046 / SS5)</name>
    <name type="common">White-rot fungus</name>
    <name type="synonym">Auricularia delicata (strain TFB10046)</name>
    <dbReference type="NCBI Taxonomy" id="717982"/>
    <lineage>
        <taxon>Eukaryota</taxon>
        <taxon>Fungi</taxon>
        <taxon>Dikarya</taxon>
        <taxon>Basidiomycota</taxon>
        <taxon>Agaricomycotina</taxon>
        <taxon>Agaricomycetes</taxon>
        <taxon>Auriculariales</taxon>
        <taxon>Auriculariaceae</taxon>
        <taxon>Auricularia</taxon>
    </lineage>
</organism>
<feature type="disulfide bond" evidence="13">
    <location>
        <begin position="36"/>
        <end position="303"/>
    </location>
</feature>
<dbReference type="InterPro" id="IPR024589">
    <property type="entry name" value="Ligninase_C"/>
</dbReference>
<reference evidence="18" key="1">
    <citation type="journal article" date="2012" name="Science">
        <title>The Paleozoic origin of enzymatic lignin decomposition reconstructed from 31 fungal genomes.</title>
        <authorList>
            <person name="Floudas D."/>
            <person name="Binder M."/>
            <person name="Riley R."/>
            <person name="Barry K."/>
            <person name="Blanchette R.A."/>
            <person name="Henrissat B."/>
            <person name="Martinez A.T."/>
            <person name="Otillar R."/>
            <person name="Spatafora J.W."/>
            <person name="Yadav J.S."/>
            <person name="Aerts A."/>
            <person name="Benoit I."/>
            <person name="Boyd A."/>
            <person name="Carlson A."/>
            <person name="Copeland A."/>
            <person name="Coutinho P.M."/>
            <person name="de Vries R.P."/>
            <person name="Ferreira P."/>
            <person name="Findley K."/>
            <person name="Foster B."/>
            <person name="Gaskell J."/>
            <person name="Glotzer D."/>
            <person name="Gorecki P."/>
            <person name="Heitman J."/>
            <person name="Hesse C."/>
            <person name="Hori C."/>
            <person name="Igarashi K."/>
            <person name="Jurgens J.A."/>
            <person name="Kallen N."/>
            <person name="Kersten P."/>
            <person name="Kohler A."/>
            <person name="Kuees U."/>
            <person name="Kumar T.K.A."/>
            <person name="Kuo A."/>
            <person name="LaButti K."/>
            <person name="Larrondo L.F."/>
            <person name="Lindquist E."/>
            <person name="Ling A."/>
            <person name="Lombard V."/>
            <person name="Lucas S."/>
            <person name="Lundell T."/>
            <person name="Martin R."/>
            <person name="McLaughlin D.J."/>
            <person name="Morgenstern I."/>
            <person name="Morin E."/>
            <person name="Murat C."/>
            <person name="Nagy L.G."/>
            <person name="Nolan M."/>
            <person name="Ohm R.A."/>
            <person name="Patyshakuliyeva A."/>
            <person name="Rokas A."/>
            <person name="Ruiz-Duenas F.J."/>
            <person name="Sabat G."/>
            <person name="Salamov A."/>
            <person name="Samejima M."/>
            <person name="Schmutz J."/>
            <person name="Slot J.C."/>
            <person name="St John F."/>
            <person name="Stenlid J."/>
            <person name="Sun H."/>
            <person name="Sun S."/>
            <person name="Syed K."/>
            <person name="Tsang A."/>
            <person name="Wiebenga A."/>
            <person name="Young D."/>
            <person name="Pisabarro A."/>
            <person name="Eastwood D.C."/>
            <person name="Martin F."/>
            <person name="Cullen D."/>
            <person name="Grigoriev I.V."/>
            <person name="Hibbett D.S."/>
        </authorList>
    </citation>
    <scope>NUCLEOTIDE SEQUENCE [LARGE SCALE GENOMIC DNA]</scope>
    <source>
        <strain evidence="18">TFB10046</strain>
    </source>
</reference>
<dbReference type="PRINTS" id="PR00462">
    <property type="entry name" value="LIGNINASE"/>
</dbReference>
<evidence type="ECO:0000256" key="11">
    <source>
        <dbReference type="PIRSR" id="PIRSR601621-2"/>
    </source>
</evidence>
<feature type="disulfide bond" evidence="13">
    <location>
        <begin position="24"/>
        <end position="37"/>
    </location>
</feature>
<dbReference type="GO" id="GO:0004601">
    <property type="term" value="F:peroxidase activity"/>
    <property type="evidence" value="ECO:0007669"/>
    <property type="project" value="UniProtKB-KW"/>
</dbReference>
<evidence type="ECO:0000313" key="18">
    <source>
        <dbReference type="Proteomes" id="UP000006514"/>
    </source>
</evidence>
<dbReference type="Pfam" id="PF00141">
    <property type="entry name" value="peroxidase"/>
    <property type="match status" value="1"/>
</dbReference>
<evidence type="ECO:0000256" key="7">
    <source>
        <dbReference type="ARBA" id="ARBA00023004"/>
    </source>
</evidence>
<dbReference type="PROSITE" id="PS00436">
    <property type="entry name" value="PEROXIDASE_2"/>
    <property type="match status" value="1"/>
</dbReference>
<dbReference type="InterPro" id="IPR019794">
    <property type="entry name" value="Peroxidases_AS"/>
</dbReference>
<feature type="binding site" evidence="11">
    <location>
        <position position="87"/>
    </location>
    <ligand>
        <name>Ca(2+)</name>
        <dbReference type="ChEBI" id="CHEBI:29108"/>
        <label>1</label>
    </ligand>
</feature>